<evidence type="ECO:0000313" key="9">
    <source>
        <dbReference type="EMBL" id="TXC09764.1"/>
    </source>
</evidence>
<evidence type="ECO:0000256" key="2">
    <source>
        <dbReference type="ARBA" id="ARBA00022741"/>
    </source>
</evidence>
<dbReference type="InterPro" id="IPR017871">
    <property type="entry name" value="ABC_transporter-like_CS"/>
</dbReference>
<evidence type="ECO:0000259" key="8">
    <source>
        <dbReference type="PROSITE" id="PS50893"/>
    </source>
</evidence>
<keyword evidence="2" id="KW-0547">Nucleotide-binding</keyword>
<feature type="domain" description="ABC transporter" evidence="8">
    <location>
        <begin position="217"/>
        <end position="430"/>
    </location>
</feature>
<dbReference type="InterPro" id="IPR003439">
    <property type="entry name" value="ABC_transporter-like_ATP-bd"/>
</dbReference>
<evidence type="ECO:0000256" key="7">
    <source>
        <dbReference type="SAM" id="Phobius"/>
    </source>
</evidence>
<dbReference type="GO" id="GO:0016887">
    <property type="term" value="F:ATP hydrolysis activity"/>
    <property type="evidence" value="ECO:0007669"/>
    <property type="project" value="InterPro"/>
</dbReference>
<proteinExistence type="predicted"/>
<dbReference type="SUPFAM" id="SSF52540">
    <property type="entry name" value="P-loop containing nucleoside triphosphate hydrolases"/>
    <property type="match status" value="1"/>
</dbReference>
<dbReference type="GO" id="GO:0016020">
    <property type="term" value="C:membrane"/>
    <property type="evidence" value="ECO:0007669"/>
    <property type="project" value="InterPro"/>
</dbReference>
<organism evidence="9 10">
    <name type="scientific">Fusarium oxysporum f. sp. cubense</name>
    <dbReference type="NCBI Taxonomy" id="61366"/>
    <lineage>
        <taxon>Eukaryota</taxon>
        <taxon>Fungi</taxon>
        <taxon>Dikarya</taxon>
        <taxon>Ascomycota</taxon>
        <taxon>Pezizomycotina</taxon>
        <taxon>Sordariomycetes</taxon>
        <taxon>Hypocreomycetidae</taxon>
        <taxon>Hypocreales</taxon>
        <taxon>Nectriaceae</taxon>
        <taxon>Fusarium</taxon>
        <taxon>Fusarium oxysporum species complex</taxon>
    </lineage>
</organism>
<feature type="region of interest" description="Disordered" evidence="6">
    <location>
        <begin position="438"/>
        <end position="457"/>
    </location>
</feature>
<evidence type="ECO:0000256" key="6">
    <source>
        <dbReference type="SAM" id="MobiDB-lite"/>
    </source>
</evidence>
<dbReference type="InterPro" id="IPR003593">
    <property type="entry name" value="AAA+_ATPase"/>
</dbReference>
<feature type="transmembrane region" description="Helical" evidence="7">
    <location>
        <begin position="129"/>
        <end position="151"/>
    </location>
</feature>
<dbReference type="SUPFAM" id="SSF90123">
    <property type="entry name" value="ABC transporter transmembrane region"/>
    <property type="match status" value="1"/>
</dbReference>
<name>A0A5C6THN3_FUSOC</name>
<keyword evidence="3" id="KW-0067">ATP-binding</keyword>
<dbReference type="PANTHER" id="PTHR24223:SF399">
    <property type="entry name" value="ABC TRANSPORTER ATNG"/>
    <property type="match status" value="1"/>
</dbReference>
<comment type="caution">
    <text evidence="9">The sequence shown here is derived from an EMBL/GenBank/DDBJ whole genome shotgun (WGS) entry which is preliminary data.</text>
</comment>
<dbReference type="Proteomes" id="UP000321331">
    <property type="component" value="Unassembled WGS sequence"/>
</dbReference>
<evidence type="ECO:0000256" key="4">
    <source>
        <dbReference type="ARBA" id="ARBA00022989"/>
    </source>
</evidence>
<gene>
    <name evidence="9" type="ORF">FocTR4_00004378</name>
</gene>
<keyword evidence="1 7" id="KW-0812">Transmembrane</keyword>
<keyword evidence="5 7" id="KW-0472">Membrane</keyword>
<evidence type="ECO:0000256" key="3">
    <source>
        <dbReference type="ARBA" id="ARBA00022840"/>
    </source>
</evidence>
<dbReference type="Gene3D" id="1.20.1560.10">
    <property type="entry name" value="ABC transporter type 1, transmembrane domain"/>
    <property type="match status" value="1"/>
</dbReference>
<dbReference type="InterPro" id="IPR050173">
    <property type="entry name" value="ABC_transporter_C-like"/>
</dbReference>
<keyword evidence="4 7" id="KW-1133">Transmembrane helix</keyword>
<dbReference type="PROSITE" id="PS00211">
    <property type="entry name" value="ABC_TRANSPORTER_1"/>
    <property type="match status" value="1"/>
</dbReference>
<accession>A0A5C6THN3</accession>
<dbReference type="Pfam" id="PF00005">
    <property type="entry name" value="ABC_tran"/>
    <property type="match status" value="1"/>
</dbReference>
<evidence type="ECO:0000256" key="5">
    <source>
        <dbReference type="ARBA" id="ARBA00023136"/>
    </source>
</evidence>
<dbReference type="PANTHER" id="PTHR24223">
    <property type="entry name" value="ATP-BINDING CASSETTE SUB-FAMILY C"/>
    <property type="match status" value="1"/>
</dbReference>
<protein>
    <recommendedName>
        <fullName evidence="8">ABC transporter domain-containing protein</fullName>
    </recommendedName>
</protein>
<dbReference type="InterPro" id="IPR027417">
    <property type="entry name" value="P-loop_NTPase"/>
</dbReference>
<feature type="transmembrane region" description="Helical" evidence="7">
    <location>
        <begin position="83"/>
        <end position="109"/>
    </location>
</feature>
<sequence length="457" mass="49897">MTECVNHVIPWVMLGSEDLHELWASIVQIAIAIYVLASYMSWACVAPVIVPIVRILGIGGYTSSLLQRLRVEEITPSTHFRRLIAAIIVLSQGTIVLGPFVTFALYAIILRINDDPNFTASKAFTSLSLINLIAAPILVLIQSLPSFAAGLSSLSRIESFVSSTTSSDGRKLQDEKSSLNARCLYLRGPEADHSIEDQELSELEPSISSYYTSQRTLENSIIVRQAKFGWKADSDVINSCNFEIQDGALTVIMGPVGCGKSTLLYGHLNAIRYNSGQVWVKHRNVSLCEQTPWLVSGSIRHNITCGTAFDQHWYDEILDACALVSLSGGQRQRIALARAVYAQNPILFLVNPLSGVDHTTSKHIVQALFRDGGLLRSGNITVLITTDSREVIAHGAIVRIKDCSRDTPVANGCGHEVQAGYEGGHSIVFKDVTVAYAQPKPSSEDTEDRLEETGALN</sequence>
<dbReference type="PROSITE" id="PS50893">
    <property type="entry name" value="ABC_TRANSPORTER_2"/>
    <property type="match status" value="1"/>
</dbReference>
<dbReference type="SMART" id="SM00382">
    <property type="entry name" value="AAA"/>
    <property type="match status" value="1"/>
</dbReference>
<dbReference type="GO" id="GO:0005524">
    <property type="term" value="F:ATP binding"/>
    <property type="evidence" value="ECO:0007669"/>
    <property type="project" value="UniProtKB-KW"/>
</dbReference>
<evidence type="ECO:0000313" key="10">
    <source>
        <dbReference type="Proteomes" id="UP000321331"/>
    </source>
</evidence>
<evidence type="ECO:0000256" key="1">
    <source>
        <dbReference type="ARBA" id="ARBA00022692"/>
    </source>
</evidence>
<dbReference type="AlphaFoldDB" id="A0A5C6THN3"/>
<dbReference type="EMBL" id="VMNF01000004">
    <property type="protein sequence ID" value="TXC09764.1"/>
    <property type="molecule type" value="Genomic_DNA"/>
</dbReference>
<dbReference type="InterPro" id="IPR036640">
    <property type="entry name" value="ABC1_TM_sf"/>
</dbReference>
<dbReference type="Gene3D" id="3.40.50.300">
    <property type="entry name" value="P-loop containing nucleotide triphosphate hydrolases"/>
    <property type="match status" value="1"/>
</dbReference>
<feature type="transmembrane region" description="Helical" evidence="7">
    <location>
        <begin position="22"/>
        <end position="42"/>
    </location>
</feature>
<dbReference type="GO" id="GO:0042626">
    <property type="term" value="F:ATPase-coupled transmembrane transporter activity"/>
    <property type="evidence" value="ECO:0007669"/>
    <property type="project" value="TreeGrafter"/>
</dbReference>
<reference evidence="9 10" key="1">
    <citation type="submission" date="2019-07" db="EMBL/GenBank/DDBJ databases">
        <title>The First High-Quality Draft Genome Sequence of the Causal Agent of the Current Panama Disease Epidemic.</title>
        <authorList>
            <person name="Warmington R.J."/>
            <person name="Kay W."/>
            <person name="Jeffries A."/>
            <person name="Bebber D."/>
            <person name="Moore K."/>
            <person name="Studholme D.J."/>
        </authorList>
    </citation>
    <scope>NUCLEOTIDE SEQUENCE [LARGE SCALE GENOMIC DNA]</scope>
    <source>
        <strain evidence="9 10">TR4</strain>
    </source>
</reference>